<comment type="subcellular location">
    <subcellularLocation>
        <location evidence="3">Cytoplasm</location>
    </subcellularLocation>
</comment>
<reference evidence="4 5" key="1">
    <citation type="submission" date="2023-03" db="EMBL/GenBank/DDBJ databases">
        <authorList>
            <person name="Kaur S."/>
            <person name="Espinosa-Saiz D."/>
            <person name="Velazquez E."/>
            <person name="Menendez E."/>
            <person name="diCenzo G.C."/>
        </authorList>
    </citation>
    <scope>NUCLEOTIDE SEQUENCE [LARGE SCALE GENOMIC DNA]</scope>
    <source>
        <strain evidence="4 5">LMG 27395</strain>
    </source>
</reference>
<keyword evidence="1 3" id="KW-0963">Cytoplasm</keyword>
<dbReference type="RefSeq" id="WP_280734690.1">
    <property type="nucleotide sequence ID" value="NZ_CP120368.1"/>
</dbReference>
<keyword evidence="5" id="KW-1185">Reference proteome</keyword>
<name>A0ABY8D2A1_9HYPH</name>
<dbReference type="PIRSF" id="PIRSF015626">
    <property type="entry name" value="FdhD"/>
    <property type="match status" value="1"/>
</dbReference>
<evidence type="ECO:0000256" key="1">
    <source>
        <dbReference type="ARBA" id="ARBA00022490"/>
    </source>
</evidence>
<proteinExistence type="inferred from homology"/>
<gene>
    <name evidence="3 4" type="primary">fdhD</name>
    <name evidence="4" type="ORF">PYH38_002648</name>
</gene>
<comment type="caution">
    <text evidence="3">Lacks conserved residue(s) required for the propagation of feature annotation.</text>
</comment>
<keyword evidence="2 3" id="KW-0501">Molybdenum cofactor biosynthesis</keyword>
<evidence type="ECO:0000256" key="3">
    <source>
        <dbReference type="HAMAP-Rule" id="MF_00187"/>
    </source>
</evidence>
<evidence type="ECO:0000313" key="4">
    <source>
        <dbReference type="EMBL" id="WEX83828.1"/>
    </source>
</evidence>
<dbReference type="Gene3D" id="3.40.140.10">
    <property type="entry name" value="Cytidine Deaminase, domain 2"/>
    <property type="match status" value="1"/>
</dbReference>
<comment type="similarity">
    <text evidence="3">Belongs to the FdhD family.</text>
</comment>
<dbReference type="EMBL" id="CP120371">
    <property type="protein sequence ID" value="WEX83828.1"/>
    <property type="molecule type" value="Genomic_DNA"/>
</dbReference>
<protein>
    <recommendedName>
        <fullName evidence="3">Sulfur carrier protein FdhD</fullName>
    </recommendedName>
</protein>
<accession>A0ABY8D2A1</accession>
<dbReference type="InterPro" id="IPR003786">
    <property type="entry name" value="FdhD"/>
</dbReference>
<feature type="active site" description="Cysteine persulfide intermediate" evidence="3">
    <location>
        <position position="111"/>
    </location>
</feature>
<dbReference type="Proteomes" id="UP001235547">
    <property type="component" value="Chromosome 1"/>
</dbReference>
<dbReference type="Gene3D" id="3.10.20.10">
    <property type="match status" value="1"/>
</dbReference>
<dbReference type="PANTHER" id="PTHR30592:SF1">
    <property type="entry name" value="SULFUR CARRIER PROTEIN FDHD"/>
    <property type="match status" value="1"/>
</dbReference>
<dbReference type="NCBIfam" id="TIGR00129">
    <property type="entry name" value="fdhD_narQ"/>
    <property type="match status" value="1"/>
</dbReference>
<dbReference type="InterPro" id="IPR016193">
    <property type="entry name" value="Cytidine_deaminase-like"/>
</dbReference>
<comment type="function">
    <text evidence="3">Required for formate dehydrogenase (FDH) activity. Acts as a sulfur carrier protein that transfers sulfur from IscS to the molybdenum cofactor prior to its insertion into FDH.</text>
</comment>
<dbReference type="Pfam" id="PF02634">
    <property type="entry name" value="FdhD-NarQ"/>
    <property type="match status" value="1"/>
</dbReference>
<dbReference type="HAMAP" id="MF_00187">
    <property type="entry name" value="FdhD"/>
    <property type="match status" value="1"/>
</dbReference>
<organism evidence="4 5">
    <name type="scientific">Sinorhizobium numidicum</name>
    <dbReference type="NCBI Taxonomy" id="680248"/>
    <lineage>
        <taxon>Bacteria</taxon>
        <taxon>Pseudomonadati</taxon>
        <taxon>Pseudomonadota</taxon>
        <taxon>Alphaproteobacteria</taxon>
        <taxon>Hyphomicrobiales</taxon>
        <taxon>Rhizobiaceae</taxon>
        <taxon>Sinorhizobium/Ensifer group</taxon>
        <taxon>Sinorhizobium</taxon>
    </lineage>
</organism>
<dbReference type="SUPFAM" id="SSF53927">
    <property type="entry name" value="Cytidine deaminase-like"/>
    <property type="match status" value="1"/>
</dbReference>
<evidence type="ECO:0000313" key="5">
    <source>
        <dbReference type="Proteomes" id="UP001235547"/>
    </source>
</evidence>
<sequence>MARFKTTFKIPEAAWRAGALVTQSRVVPEETPIALTYGGSTHAVMMATPGDFEDFAVGFSLTEGIITDPDQIENIDVVAEDKGIDLQITLKDELNEALRLRRRHMAGPVGCGLCGIESIEQAVRATPDVSASPLRLSQQDVIKAVALLNGQQPLHFETRAVHGAAFYVPGRGLIAVREDVGRHNALDKLTGAAARAGFKGAEGAVVVTSRVSVEMVQKTAIVGSPVIIAISAPTALAIRTAQEAGMTLIALVRGDEFEIFTHAERIDTGAVADVA</sequence>
<evidence type="ECO:0000256" key="2">
    <source>
        <dbReference type="ARBA" id="ARBA00023150"/>
    </source>
</evidence>
<dbReference type="PANTHER" id="PTHR30592">
    <property type="entry name" value="FORMATE DEHYDROGENASE"/>
    <property type="match status" value="1"/>
</dbReference>